<sequence length="528" mass="56960">MGGLPVSAFEKRNDPTGASSKLKYRLYHPCSSPLLPEQPALLHSPSHLPTPTSMMMRSVIALCLACLVSCGYASSVAYKIRATRGLNQLAPLLERQDLQEEADTTARDDATDAFLSDLDDAADAFASLMASGEGFVASPFSQPVPSAQRFGRARNGRLFPEGMTALESVATTEATTTSMATSTLDLDLDKVMAFLEKQGYQKSLSTLKKEVNGDTGSDMVETAKTFFFLFLWYAFNVLYNVDNKRALNLYPLPLTVSALQMLVGIPIFMLPWLTGIRPKPKIYNSEGVKQLAIQGLFHASVHISAVIALGAGAISFVHIVKAAEPVTTSVLSAVVLQNYLSPLTYLSLVPIIFGVSLASLKELSFTWRAFIGAMVSNVGSSLRGIYSKKAMGDKDKLGENLTPSNMYAILTIFATMFLVPLALFDMKSIVPVWNNALANGITGKQIIRHVVGSGFWYYLYNEVAFLSLSRLNTVSHAVANTFKRVALILASVIVFGTKFTPLGALGSAIAVGGTLLYGVSKSLESKKA</sequence>
<feature type="domain" description="Sugar phosphate transporter" evidence="6">
    <location>
        <begin position="226"/>
        <end position="517"/>
    </location>
</feature>
<feature type="transmembrane region" description="Helical" evidence="5">
    <location>
        <begin position="225"/>
        <end position="241"/>
    </location>
</feature>
<dbReference type="PhylomeDB" id="A0A0G4F612"/>
<dbReference type="InParanoid" id="A0A0G4F612"/>
<dbReference type="GO" id="GO:0016020">
    <property type="term" value="C:membrane"/>
    <property type="evidence" value="ECO:0007669"/>
    <property type="project" value="UniProtKB-SubCell"/>
</dbReference>
<reference evidence="7 8" key="1">
    <citation type="submission" date="2014-11" db="EMBL/GenBank/DDBJ databases">
        <authorList>
            <person name="Zhu J."/>
            <person name="Qi W."/>
            <person name="Song R."/>
        </authorList>
    </citation>
    <scope>NUCLEOTIDE SEQUENCE [LARGE SCALE GENOMIC DNA]</scope>
</reference>
<evidence type="ECO:0000313" key="7">
    <source>
        <dbReference type="EMBL" id="CEM07668.1"/>
    </source>
</evidence>
<dbReference type="InterPro" id="IPR037185">
    <property type="entry name" value="EmrE-like"/>
</dbReference>
<dbReference type="Proteomes" id="UP000041254">
    <property type="component" value="Unassembled WGS sequence"/>
</dbReference>
<comment type="subcellular location">
    <subcellularLocation>
        <location evidence="1">Membrane</location>
        <topology evidence="1">Multi-pass membrane protein</topology>
    </subcellularLocation>
</comment>
<gene>
    <name evidence="7" type="ORF">Vbra_14545</name>
</gene>
<proteinExistence type="predicted"/>
<feature type="transmembrane region" description="Helical" evidence="5">
    <location>
        <begin position="339"/>
        <end position="360"/>
    </location>
</feature>
<dbReference type="SUPFAM" id="SSF103481">
    <property type="entry name" value="Multidrug resistance efflux transporter EmrE"/>
    <property type="match status" value="1"/>
</dbReference>
<dbReference type="PANTHER" id="PTHR11132">
    <property type="entry name" value="SOLUTE CARRIER FAMILY 35"/>
    <property type="match status" value="1"/>
</dbReference>
<keyword evidence="3 5" id="KW-1133">Transmembrane helix</keyword>
<evidence type="ECO:0000256" key="5">
    <source>
        <dbReference type="SAM" id="Phobius"/>
    </source>
</evidence>
<dbReference type="InterPro" id="IPR050186">
    <property type="entry name" value="TPT_transporter"/>
</dbReference>
<keyword evidence="8" id="KW-1185">Reference proteome</keyword>
<dbReference type="STRING" id="1169540.A0A0G4F612"/>
<evidence type="ECO:0000256" key="3">
    <source>
        <dbReference type="ARBA" id="ARBA00022989"/>
    </source>
</evidence>
<keyword evidence="2 5" id="KW-0812">Transmembrane</keyword>
<feature type="transmembrane region" description="Helical" evidence="5">
    <location>
        <begin position="406"/>
        <end position="424"/>
    </location>
</feature>
<feature type="transmembrane region" description="Helical" evidence="5">
    <location>
        <begin position="54"/>
        <end position="78"/>
    </location>
</feature>
<name>A0A0G4F612_VITBC</name>
<dbReference type="EMBL" id="CDMY01000376">
    <property type="protein sequence ID" value="CEM07668.1"/>
    <property type="molecule type" value="Genomic_DNA"/>
</dbReference>
<feature type="transmembrane region" description="Helical" evidence="5">
    <location>
        <begin position="367"/>
        <end position="386"/>
    </location>
</feature>
<dbReference type="AlphaFoldDB" id="A0A0G4F612"/>
<organism evidence="7 8">
    <name type="scientific">Vitrella brassicaformis (strain CCMP3155)</name>
    <dbReference type="NCBI Taxonomy" id="1169540"/>
    <lineage>
        <taxon>Eukaryota</taxon>
        <taxon>Sar</taxon>
        <taxon>Alveolata</taxon>
        <taxon>Colpodellida</taxon>
        <taxon>Vitrellaceae</taxon>
        <taxon>Vitrella</taxon>
    </lineage>
</organism>
<evidence type="ECO:0000256" key="2">
    <source>
        <dbReference type="ARBA" id="ARBA00022692"/>
    </source>
</evidence>
<accession>A0A0G4F612</accession>
<dbReference type="Pfam" id="PF03151">
    <property type="entry name" value="TPT"/>
    <property type="match status" value="1"/>
</dbReference>
<evidence type="ECO:0000313" key="8">
    <source>
        <dbReference type="Proteomes" id="UP000041254"/>
    </source>
</evidence>
<keyword evidence="4 5" id="KW-0472">Membrane</keyword>
<evidence type="ECO:0000256" key="4">
    <source>
        <dbReference type="ARBA" id="ARBA00023136"/>
    </source>
</evidence>
<evidence type="ECO:0000256" key="1">
    <source>
        <dbReference type="ARBA" id="ARBA00004141"/>
    </source>
</evidence>
<dbReference type="InterPro" id="IPR004853">
    <property type="entry name" value="Sugar_P_trans_dom"/>
</dbReference>
<feature type="transmembrane region" description="Helical" evidence="5">
    <location>
        <begin position="295"/>
        <end position="319"/>
    </location>
</feature>
<dbReference type="OrthoDB" id="6418713at2759"/>
<protein>
    <recommendedName>
        <fullName evidence="6">Sugar phosphate transporter domain-containing protein</fullName>
    </recommendedName>
</protein>
<dbReference type="FunCoup" id="A0A0G4F612">
    <property type="interactions" value="215"/>
</dbReference>
<evidence type="ECO:0000259" key="6">
    <source>
        <dbReference type="Pfam" id="PF03151"/>
    </source>
</evidence>
<dbReference type="VEuPathDB" id="CryptoDB:Vbra_14545"/>
<feature type="transmembrane region" description="Helical" evidence="5">
    <location>
        <begin position="253"/>
        <end position="274"/>
    </location>
</feature>